<dbReference type="GO" id="GO:0008616">
    <property type="term" value="P:tRNA queuosine(34) biosynthetic process"/>
    <property type="evidence" value="ECO:0007669"/>
    <property type="project" value="UniProtKB-UniRule"/>
</dbReference>
<evidence type="ECO:0000256" key="16">
    <source>
        <dbReference type="ARBA" id="ARBA00047415"/>
    </source>
</evidence>
<evidence type="ECO:0000256" key="9">
    <source>
        <dbReference type="ARBA" id="ARBA00022785"/>
    </source>
</evidence>
<evidence type="ECO:0000256" key="11">
    <source>
        <dbReference type="ARBA" id="ARBA00023004"/>
    </source>
</evidence>
<comment type="catalytic activity">
    <reaction evidence="16 17">
        <text>epoxyqueuosine(34) in tRNA + AH2 = queuosine(34) in tRNA + A + H2O</text>
        <dbReference type="Rhea" id="RHEA:32159"/>
        <dbReference type="Rhea" id="RHEA-COMP:18571"/>
        <dbReference type="Rhea" id="RHEA-COMP:18582"/>
        <dbReference type="ChEBI" id="CHEBI:13193"/>
        <dbReference type="ChEBI" id="CHEBI:15377"/>
        <dbReference type="ChEBI" id="CHEBI:17499"/>
        <dbReference type="ChEBI" id="CHEBI:194431"/>
        <dbReference type="ChEBI" id="CHEBI:194443"/>
        <dbReference type="EC" id="1.17.99.6"/>
    </reaction>
</comment>
<dbReference type="HAMAP" id="MF_02089">
    <property type="entry name" value="QueH"/>
    <property type="match status" value="1"/>
</dbReference>
<dbReference type="Proteomes" id="UP000823769">
    <property type="component" value="Unassembled WGS sequence"/>
</dbReference>
<keyword evidence="10 17" id="KW-0560">Oxidoreductase</keyword>
<reference evidence="18" key="2">
    <citation type="journal article" date="2021" name="PeerJ">
        <title>Extensive microbial diversity within the chicken gut microbiome revealed by metagenomics and culture.</title>
        <authorList>
            <person name="Gilroy R."/>
            <person name="Ravi A."/>
            <person name="Getino M."/>
            <person name="Pursley I."/>
            <person name="Horton D.L."/>
            <person name="Alikhan N.F."/>
            <person name="Baker D."/>
            <person name="Gharbi K."/>
            <person name="Hall N."/>
            <person name="Watson M."/>
            <person name="Adriaenssens E.M."/>
            <person name="Foster-Nyarko E."/>
            <person name="Jarju S."/>
            <person name="Secka A."/>
            <person name="Antonio M."/>
            <person name="Oren A."/>
            <person name="Chaudhuri R.R."/>
            <person name="La Ragione R."/>
            <person name="Hildebrand F."/>
            <person name="Pallen M.J."/>
        </authorList>
    </citation>
    <scope>NUCLEOTIDE SEQUENCE</scope>
    <source>
        <strain evidence="18">B3-1481</strain>
    </source>
</reference>
<comment type="function">
    <text evidence="1 17">Catalyzes the conversion of epoxyqueuosine (oQ) to queuosine (Q), which is a hypermodified base found in the wobble positions of tRNA(Asp), tRNA(Asn), tRNA(His) and tRNA(Tyr).</text>
</comment>
<evidence type="ECO:0000256" key="12">
    <source>
        <dbReference type="ARBA" id="ARBA00023014"/>
    </source>
</evidence>
<sequence length="214" mass="23784">MALVLDPPVEGRILLHSCCAPCSGAVLECLVQNGLKPTVFFSNSNIVPQEEYELRKSELRRYCGYLGVEAVDDEYDHAAWLAAVRGLENEPERGARCSECFRFRLLRAARYAAANGFAVLTTTLASSRWKNLDQVNAAGERACAEVAGELRAAVPLVAGVPSAGFPESARLFHAVPVFWPMNWRKGGLQPRRGEIIREQDFYNQTWCGCEFSRK</sequence>
<evidence type="ECO:0000313" key="19">
    <source>
        <dbReference type="Proteomes" id="UP000823769"/>
    </source>
</evidence>
<evidence type="ECO:0000256" key="8">
    <source>
        <dbReference type="ARBA" id="ARBA00022723"/>
    </source>
</evidence>
<dbReference type="AlphaFoldDB" id="A0A9D9IWL0"/>
<evidence type="ECO:0000256" key="13">
    <source>
        <dbReference type="ARBA" id="ARBA00023157"/>
    </source>
</evidence>
<feature type="binding site" evidence="17">
    <location>
        <position position="18"/>
    </location>
    <ligand>
        <name>[4Fe-4S] cluster</name>
        <dbReference type="ChEBI" id="CHEBI:49883"/>
    </ligand>
</feature>
<dbReference type="Pfam" id="PF02677">
    <property type="entry name" value="QueH"/>
    <property type="match status" value="2"/>
</dbReference>
<keyword evidence="14 17" id="KW-0676">Redox-active center</keyword>
<keyword evidence="12 17" id="KW-0411">Iron-sulfur</keyword>
<keyword evidence="8 17" id="KW-0479">Metal-binding</keyword>
<dbReference type="GO" id="GO:0052693">
    <property type="term" value="F:epoxyqueuosine reductase activity"/>
    <property type="evidence" value="ECO:0007669"/>
    <property type="project" value="UniProtKB-UniRule"/>
</dbReference>
<keyword evidence="6 17" id="KW-0004">4Fe-4S</keyword>
<evidence type="ECO:0000256" key="15">
    <source>
        <dbReference type="ARBA" id="ARBA00031446"/>
    </source>
</evidence>
<feature type="binding site" evidence="17">
    <location>
        <position position="100"/>
    </location>
    <ligand>
        <name>[4Fe-4S] cluster</name>
        <dbReference type="ChEBI" id="CHEBI:49883"/>
    </ligand>
</feature>
<reference evidence="18" key="1">
    <citation type="submission" date="2020-10" db="EMBL/GenBank/DDBJ databases">
        <authorList>
            <person name="Gilroy R."/>
        </authorList>
    </citation>
    <scope>NUCLEOTIDE SEQUENCE</scope>
    <source>
        <strain evidence="18">B3-1481</strain>
    </source>
</reference>
<dbReference type="EMBL" id="JADILW010000058">
    <property type="protein sequence ID" value="MBO8480224.1"/>
    <property type="molecule type" value="Genomic_DNA"/>
</dbReference>
<dbReference type="GO" id="GO:0051539">
    <property type="term" value="F:4 iron, 4 sulfur cluster binding"/>
    <property type="evidence" value="ECO:0007669"/>
    <property type="project" value="UniProtKB-UniRule"/>
</dbReference>
<evidence type="ECO:0000256" key="4">
    <source>
        <dbReference type="ARBA" id="ARBA00012622"/>
    </source>
</evidence>
<evidence type="ECO:0000256" key="6">
    <source>
        <dbReference type="ARBA" id="ARBA00022485"/>
    </source>
</evidence>
<evidence type="ECO:0000256" key="1">
    <source>
        <dbReference type="ARBA" id="ARBA00002268"/>
    </source>
</evidence>
<comment type="pathway">
    <text evidence="2 17">tRNA modification; tRNA-queuosine biosynthesis.</text>
</comment>
<feature type="disulfide bond" description="Redox-active" evidence="17">
    <location>
        <begin position="207"/>
        <end position="209"/>
    </location>
</feature>
<feature type="binding site" evidence="17">
    <location>
        <position position="97"/>
    </location>
    <ligand>
        <name>[4Fe-4S] cluster</name>
        <dbReference type="ChEBI" id="CHEBI:49883"/>
    </ligand>
</feature>
<evidence type="ECO:0000313" key="18">
    <source>
        <dbReference type="EMBL" id="MBO8480224.1"/>
    </source>
</evidence>
<gene>
    <name evidence="17" type="primary">queH</name>
    <name evidence="18" type="ORF">IAB76_03830</name>
</gene>
<accession>A0A9D9IWL0</accession>
<dbReference type="GO" id="GO:0046872">
    <property type="term" value="F:metal ion binding"/>
    <property type="evidence" value="ECO:0007669"/>
    <property type="project" value="UniProtKB-KW"/>
</dbReference>
<protein>
    <recommendedName>
        <fullName evidence="5 17">Epoxyqueuosine reductase QueH</fullName>
        <ecNumber evidence="4 17">1.17.99.6</ecNumber>
    </recommendedName>
    <alternativeName>
        <fullName evidence="15 17">Queuosine biosynthesis protein QueH</fullName>
    </alternativeName>
</protein>
<evidence type="ECO:0000256" key="5">
    <source>
        <dbReference type="ARBA" id="ARBA00016895"/>
    </source>
</evidence>
<dbReference type="EC" id="1.17.99.6" evidence="4 17"/>
<proteinExistence type="inferred from homology"/>
<evidence type="ECO:0000256" key="7">
    <source>
        <dbReference type="ARBA" id="ARBA00022694"/>
    </source>
</evidence>
<keyword evidence="7 17" id="KW-0819">tRNA processing</keyword>
<feature type="binding site" evidence="17">
    <location>
        <position position="19"/>
    </location>
    <ligand>
        <name>[4Fe-4S] cluster</name>
        <dbReference type="ChEBI" id="CHEBI:49883"/>
    </ligand>
</feature>
<comment type="similarity">
    <text evidence="3 17">Belongs to the QueH family.</text>
</comment>
<comment type="caution">
    <text evidence="18">The sequence shown here is derived from an EMBL/GenBank/DDBJ whole genome shotgun (WGS) entry which is preliminary data.</text>
</comment>
<keyword evidence="9 17" id="KW-0671">Queuosine biosynthesis</keyword>
<evidence type="ECO:0000256" key="2">
    <source>
        <dbReference type="ARBA" id="ARBA00004691"/>
    </source>
</evidence>
<keyword evidence="13 17" id="KW-1015">Disulfide bond</keyword>
<keyword evidence="11 17" id="KW-0408">Iron</keyword>
<name>A0A9D9IWL0_9BACT</name>
<evidence type="ECO:0000256" key="17">
    <source>
        <dbReference type="HAMAP-Rule" id="MF_02089"/>
    </source>
</evidence>
<organism evidence="18 19">
    <name type="scientific">Candidatus Cryptobacteroides avistercoris</name>
    <dbReference type="NCBI Taxonomy" id="2840758"/>
    <lineage>
        <taxon>Bacteria</taxon>
        <taxon>Pseudomonadati</taxon>
        <taxon>Bacteroidota</taxon>
        <taxon>Bacteroidia</taxon>
        <taxon>Bacteroidales</taxon>
        <taxon>Candidatus Cryptobacteroides</taxon>
    </lineage>
</organism>
<dbReference type="PANTHER" id="PTHR36701:SF1">
    <property type="entry name" value="EPOXYQUEUOSINE REDUCTASE QUEH"/>
    <property type="match status" value="1"/>
</dbReference>
<evidence type="ECO:0000256" key="14">
    <source>
        <dbReference type="ARBA" id="ARBA00023284"/>
    </source>
</evidence>
<dbReference type="InterPro" id="IPR003828">
    <property type="entry name" value="QueH"/>
</dbReference>
<evidence type="ECO:0000256" key="3">
    <source>
        <dbReference type="ARBA" id="ARBA00008207"/>
    </source>
</evidence>
<evidence type="ECO:0000256" key="10">
    <source>
        <dbReference type="ARBA" id="ARBA00023002"/>
    </source>
</evidence>
<dbReference type="PANTHER" id="PTHR36701">
    <property type="entry name" value="EPOXYQUEUOSINE REDUCTASE QUEH"/>
    <property type="match status" value="1"/>
</dbReference>